<dbReference type="AlphaFoldDB" id="A0A193STH4"/>
<name>A0A193STH4_9PSED</name>
<sequence length="35" mass="3794">MKAVTAIGDAVASQTRIIDDLIVVAPVKTGKLRRW</sequence>
<evidence type="ECO:0000313" key="2">
    <source>
        <dbReference type="Proteomes" id="UP000239025"/>
    </source>
</evidence>
<reference evidence="2" key="1">
    <citation type="submission" date="2017-11" db="EMBL/GenBank/DDBJ databases">
        <authorList>
            <person name="Blom J."/>
        </authorList>
    </citation>
    <scope>NUCLEOTIDE SEQUENCE [LARGE SCALE GENOMIC DNA]</scope>
</reference>
<gene>
    <name evidence="1" type="ORF">PL963_03762</name>
</gene>
<dbReference type="EMBL" id="LT963395">
    <property type="protein sequence ID" value="SOS21849.1"/>
    <property type="molecule type" value="Genomic_DNA"/>
</dbReference>
<protein>
    <submittedName>
        <fullName evidence="1">Uncharacterized protein</fullName>
    </submittedName>
</protein>
<organism evidence="1 2">
    <name type="scientific">Pseudomonas cerasi</name>
    <dbReference type="NCBI Taxonomy" id="1583341"/>
    <lineage>
        <taxon>Bacteria</taxon>
        <taxon>Pseudomonadati</taxon>
        <taxon>Pseudomonadota</taxon>
        <taxon>Gammaproteobacteria</taxon>
        <taxon>Pseudomonadales</taxon>
        <taxon>Pseudomonadaceae</taxon>
        <taxon>Pseudomonas</taxon>
    </lineage>
</organism>
<accession>A0A193STH4</accession>
<dbReference type="Proteomes" id="UP000239025">
    <property type="component" value="Chromosome 1"/>
</dbReference>
<proteinExistence type="predicted"/>
<keyword evidence="2" id="KW-1185">Reference proteome</keyword>
<evidence type="ECO:0000313" key="1">
    <source>
        <dbReference type="EMBL" id="SOS21849.1"/>
    </source>
</evidence>